<evidence type="ECO:0000313" key="2">
    <source>
        <dbReference type="EMBL" id="MDV2080918.1"/>
    </source>
</evidence>
<evidence type="ECO:0008006" key="4">
    <source>
        <dbReference type="Google" id="ProtNLM"/>
    </source>
</evidence>
<reference evidence="2 3" key="1">
    <citation type="submission" date="2023-10" db="EMBL/GenBank/DDBJ databases">
        <title>Characteristics and mechanism of a salt-tolerant marine origin heterotrophic nitrifying- aerobic denitrifying bacteria Marinobacter xestospongiae HN1.</title>
        <authorList>
            <person name="Qi R."/>
        </authorList>
    </citation>
    <scope>NUCLEOTIDE SEQUENCE [LARGE SCALE GENOMIC DNA]</scope>
    <source>
        <strain evidence="2 3">HN1</strain>
    </source>
</reference>
<comment type="caution">
    <text evidence="2">The sequence shown here is derived from an EMBL/GenBank/DDBJ whole genome shotgun (WGS) entry which is preliminary data.</text>
</comment>
<dbReference type="EMBL" id="JAWIIJ010000022">
    <property type="protein sequence ID" value="MDV2080918.1"/>
    <property type="molecule type" value="Genomic_DNA"/>
</dbReference>
<organism evidence="2 3">
    <name type="scientific">Marinobacter xestospongiae</name>
    <dbReference type="NCBI Taxonomy" id="994319"/>
    <lineage>
        <taxon>Bacteria</taxon>
        <taxon>Pseudomonadati</taxon>
        <taxon>Pseudomonadota</taxon>
        <taxon>Gammaproteobacteria</taxon>
        <taxon>Pseudomonadales</taxon>
        <taxon>Marinobacteraceae</taxon>
        <taxon>Marinobacter</taxon>
    </lineage>
</organism>
<sequence>MQQPTLTSSFQRSLAAALLMAASVPGFAADYSAGLTLGSQGGGAMVSTRLPWKLMGHDQFQLRAQIAGLDGDLDDFDSVNVKGIDYDDGELSTYSAQIGLDWYPFKSWADEIFVSGGLIWQKTDIEGNADVGDALNVGGQHLAANSLESLSLDANQQGVNPYLSVGWGNRLEAEPGFDFMMELGLIFPMRDADVSMAAVDPNQVLNAGSLARERKEVEDKLEDVQGLAMITVAYHF</sequence>
<protein>
    <recommendedName>
        <fullName evidence="4">Outer membrane protein</fullName>
    </recommendedName>
</protein>
<keyword evidence="3" id="KW-1185">Reference proteome</keyword>
<feature type="signal peptide" evidence="1">
    <location>
        <begin position="1"/>
        <end position="28"/>
    </location>
</feature>
<keyword evidence="1" id="KW-0732">Signal</keyword>
<evidence type="ECO:0000256" key="1">
    <source>
        <dbReference type="SAM" id="SignalP"/>
    </source>
</evidence>
<feature type="chain" id="PRO_5047415665" description="Outer membrane protein" evidence="1">
    <location>
        <begin position="29"/>
        <end position="236"/>
    </location>
</feature>
<accession>A0ABU3W304</accession>
<evidence type="ECO:0000313" key="3">
    <source>
        <dbReference type="Proteomes" id="UP001269819"/>
    </source>
</evidence>
<dbReference type="Proteomes" id="UP001269819">
    <property type="component" value="Unassembled WGS sequence"/>
</dbReference>
<name>A0ABU3W304_9GAMM</name>
<proteinExistence type="predicted"/>
<dbReference type="Gene3D" id="2.40.160.170">
    <property type="match status" value="1"/>
</dbReference>
<dbReference type="RefSeq" id="WP_316975252.1">
    <property type="nucleotide sequence ID" value="NZ_JAWIIJ010000022.1"/>
</dbReference>
<gene>
    <name evidence="2" type="ORF">RYS15_19695</name>
</gene>